<organism evidence="4 5">
    <name type="scientific">Pseudonocardia aurantiaca</name>
    <dbReference type="NCBI Taxonomy" id="75290"/>
    <lineage>
        <taxon>Bacteria</taxon>
        <taxon>Bacillati</taxon>
        <taxon>Actinomycetota</taxon>
        <taxon>Actinomycetes</taxon>
        <taxon>Pseudonocardiales</taxon>
        <taxon>Pseudonocardiaceae</taxon>
        <taxon>Pseudonocardia</taxon>
    </lineage>
</organism>
<dbReference type="EMBL" id="JBHUCP010000005">
    <property type="protein sequence ID" value="MFD1529500.1"/>
    <property type="molecule type" value="Genomic_DNA"/>
</dbReference>
<proteinExistence type="predicted"/>
<feature type="transmembrane region" description="Helical" evidence="2">
    <location>
        <begin position="6"/>
        <end position="26"/>
    </location>
</feature>
<evidence type="ECO:0000256" key="2">
    <source>
        <dbReference type="SAM" id="Phobius"/>
    </source>
</evidence>
<feature type="domain" description="CAAX prenyl protease 2/Lysostaphin resistance protein A-like" evidence="3">
    <location>
        <begin position="12"/>
        <end position="114"/>
    </location>
</feature>
<feature type="transmembrane region" description="Helical" evidence="2">
    <location>
        <begin position="73"/>
        <end position="94"/>
    </location>
</feature>
<dbReference type="EC" id="3.4.-.-" evidence="4"/>
<evidence type="ECO:0000256" key="1">
    <source>
        <dbReference type="SAM" id="MobiDB-lite"/>
    </source>
</evidence>
<dbReference type="InterPro" id="IPR042150">
    <property type="entry name" value="MmRce1-like"/>
</dbReference>
<dbReference type="Proteomes" id="UP001597145">
    <property type="component" value="Unassembled WGS sequence"/>
</dbReference>
<comment type="caution">
    <text evidence="4">The sequence shown here is derived from an EMBL/GenBank/DDBJ whole genome shotgun (WGS) entry which is preliminary data.</text>
</comment>
<protein>
    <submittedName>
        <fullName evidence="4">CPBP family intramembrane glutamic endopeptidase</fullName>
        <ecNumber evidence="4">3.4.-.-</ecNumber>
    </submittedName>
</protein>
<dbReference type="Pfam" id="PF02517">
    <property type="entry name" value="Rce1-like"/>
    <property type="match status" value="1"/>
</dbReference>
<feature type="compositionally biased region" description="Basic residues" evidence="1">
    <location>
        <begin position="161"/>
        <end position="170"/>
    </location>
</feature>
<name>A0ABW4FFV2_9PSEU</name>
<evidence type="ECO:0000259" key="3">
    <source>
        <dbReference type="Pfam" id="PF02517"/>
    </source>
</evidence>
<dbReference type="PANTHER" id="PTHR35797:SF1">
    <property type="entry name" value="PROTEASE"/>
    <property type="match status" value="1"/>
</dbReference>
<accession>A0ABW4FFV2</accession>
<sequence>MSFGSVAAVLGPALAALPLLMVFVFGEEVGWSYLLPKLLPLGLWPALLLSGVTWGVFHAPFTLLGYHYPDLAGGWAIVSTTVASVLLGTLMAWLRLSTGSIWPAVVAHASANVVAGQIPAAFGEAADPAGATTRRWGAGRAGSPWPPRSPCSWRPGSWLRRPARAAGRRS</sequence>
<keyword evidence="2" id="KW-0812">Transmembrane</keyword>
<keyword evidence="4" id="KW-0378">Hydrolase</keyword>
<keyword evidence="2" id="KW-1133">Transmembrane helix</keyword>
<dbReference type="GO" id="GO:0016787">
    <property type="term" value="F:hydrolase activity"/>
    <property type="evidence" value="ECO:0007669"/>
    <property type="project" value="UniProtKB-KW"/>
</dbReference>
<reference evidence="5" key="1">
    <citation type="journal article" date="2019" name="Int. J. Syst. Evol. Microbiol.">
        <title>The Global Catalogue of Microorganisms (GCM) 10K type strain sequencing project: providing services to taxonomists for standard genome sequencing and annotation.</title>
        <authorList>
            <consortium name="The Broad Institute Genomics Platform"/>
            <consortium name="The Broad Institute Genome Sequencing Center for Infectious Disease"/>
            <person name="Wu L."/>
            <person name="Ma J."/>
        </authorList>
    </citation>
    <scope>NUCLEOTIDE SEQUENCE [LARGE SCALE GENOMIC DNA]</scope>
    <source>
        <strain evidence="5">JCM 12165</strain>
    </source>
</reference>
<evidence type="ECO:0000313" key="5">
    <source>
        <dbReference type="Proteomes" id="UP001597145"/>
    </source>
</evidence>
<keyword evidence="2" id="KW-0472">Membrane</keyword>
<dbReference type="PANTHER" id="PTHR35797">
    <property type="entry name" value="PROTEASE-RELATED"/>
    <property type="match status" value="1"/>
</dbReference>
<gene>
    <name evidence="4" type="ORF">ACFSCY_08595</name>
</gene>
<dbReference type="InterPro" id="IPR003675">
    <property type="entry name" value="Rce1/LyrA-like_dom"/>
</dbReference>
<feature type="region of interest" description="Disordered" evidence="1">
    <location>
        <begin position="131"/>
        <end position="170"/>
    </location>
</feature>
<keyword evidence="5" id="KW-1185">Reference proteome</keyword>
<feature type="transmembrane region" description="Helical" evidence="2">
    <location>
        <begin position="38"/>
        <end position="61"/>
    </location>
</feature>
<dbReference type="RefSeq" id="WP_343984258.1">
    <property type="nucleotide sequence ID" value="NZ_BAAAJG010000020.1"/>
</dbReference>
<evidence type="ECO:0000313" key="4">
    <source>
        <dbReference type="EMBL" id="MFD1529500.1"/>
    </source>
</evidence>